<reference evidence="1 2" key="1">
    <citation type="journal article" date="2014" name="PLoS ONE">
        <title>Global Analysis of Gene Expression Profiles in Physic Nut (Jatropha curcas L.) Seedlings Exposed to Salt Stress.</title>
        <authorList>
            <person name="Zhang L."/>
            <person name="Zhang C."/>
            <person name="Wu P."/>
            <person name="Chen Y."/>
            <person name="Li M."/>
            <person name="Jiang H."/>
            <person name="Wu G."/>
        </authorList>
    </citation>
    <scope>NUCLEOTIDE SEQUENCE [LARGE SCALE GENOMIC DNA]</scope>
    <source>
        <strain evidence="2">cv. GZQX0401</strain>
        <tissue evidence="1">Young leaves</tissue>
    </source>
</reference>
<sequence length="224" mass="25472">MEACPMRTPTKEDHLAETHQLLLEIKQAQLEAMTLFQVKIAPQREKAPQEISWLRVNNYLVRVEEPSIPSDLSNSIFANSLGSCIEIENSPTQADFSASTSTSVDNMGETSVPISEIEKLVQKIVAAGLEKLLRLDKDKKLEKLHILMRSKGMDQYMDIDEDEDEELELRNTIPLTYKMPKVSKYYGTDDPKVQVMHYKAMMELAGQSSKEILKMFPMSLTEFA</sequence>
<dbReference type="AlphaFoldDB" id="A0A067LQG8"/>
<proteinExistence type="predicted"/>
<organism evidence="1 2">
    <name type="scientific">Jatropha curcas</name>
    <name type="common">Barbados nut</name>
    <dbReference type="NCBI Taxonomy" id="180498"/>
    <lineage>
        <taxon>Eukaryota</taxon>
        <taxon>Viridiplantae</taxon>
        <taxon>Streptophyta</taxon>
        <taxon>Embryophyta</taxon>
        <taxon>Tracheophyta</taxon>
        <taxon>Spermatophyta</taxon>
        <taxon>Magnoliopsida</taxon>
        <taxon>eudicotyledons</taxon>
        <taxon>Gunneridae</taxon>
        <taxon>Pentapetalae</taxon>
        <taxon>rosids</taxon>
        <taxon>fabids</taxon>
        <taxon>Malpighiales</taxon>
        <taxon>Euphorbiaceae</taxon>
        <taxon>Crotonoideae</taxon>
        <taxon>Jatropheae</taxon>
        <taxon>Jatropha</taxon>
    </lineage>
</organism>
<dbReference type="EMBL" id="KK914207">
    <property type="protein sequence ID" value="KDP46804.1"/>
    <property type="molecule type" value="Genomic_DNA"/>
</dbReference>
<accession>A0A067LQG8</accession>
<gene>
    <name evidence="1" type="ORF">JCGZ_10794</name>
</gene>
<keyword evidence="2" id="KW-1185">Reference proteome</keyword>
<dbReference type="OrthoDB" id="1750196at2759"/>
<evidence type="ECO:0000313" key="2">
    <source>
        <dbReference type="Proteomes" id="UP000027138"/>
    </source>
</evidence>
<protein>
    <submittedName>
        <fullName evidence="1">Uncharacterized protein</fullName>
    </submittedName>
</protein>
<name>A0A067LQG8_JATCU</name>
<dbReference type="Proteomes" id="UP000027138">
    <property type="component" value="Unassembled WGS sequence"/>
</dbReference>
<evidence type="ECO:0000313" key="1">
    <source>
        <dbReference type="EMBL" id="KDP46804.1"/>
    </source>
</evidence>